<dbReference type="Gene3D" id="1.20.920.10">
    <property type="entry name" value="Bromodomain-like"/>
    <property type="match status" value="1"/>
</dbReference>
<dbReference type="InterPro" id="IPR036427">
    <property type="entry name" value="Bromodomain-like_sf"/>
</dbReference>
<feature type="compositionally biased region" description="Low complexity" evidence="3">
    <location>
        <begin position="43"/>
        <end position="56"/>
    </location>
</feature>
<sequence>MVRQPHTTTTSTAAATAATTTSLLLTPPKRKKGRPSLHDLQQRKLFQQQQQQQQQLINNNDHRRNPNSRIGIDDRQHQNPNSSNSLPRRRRRTSNLSAKFLLDSDTDSDTDLPNSDSDDERASKKVRRLSSNKNPQINDDISQEEKGSKATVTHNETRMLAGPTNASTSASASATVLPDKKLLLLLLDKLQKKDTRGVFAEPVDPEELPDYHEVIENPMDFGTVRSNLINGGYKTLEQFEEDVYLISSNAMQYNPPSTVFFRQARSIQELAKKEFETLRHDAGLSEPPSKPRRGRPPGSRNLKKLLESSPVDHGASDSPSDATPMPTPAPAPTPIPAPSSREDDATKSGSYNLRKGPSLYRFPRKLENCFDLSASSSRYTSTRYGKKPCGSEENRRDTYFSSQCDSDQDSLAAFGGSERQLIAVCASVDLASNHSYARSLARFAGDLGPVVWSIASKKLRSVLPPSVNFGPGWVDEVPLPEKSVQSSSLLQDSYNNKHHSLRPDFTSSSFAPKHSASCSESFTGAGESTYSRERSSLNGINGGIAPSSIIHPPMNNFGSGSNSQFQEGFVRPASSSFFNDGTSASAALNNLQSPPLDYHGIMNPETTPYWKSLSMQEKWDQLYPSELSGGFQASSSRNSNLPIGSPPQLDLVLQL</sequence>
<feature type="domain" description="Bromo" evidence="4">
    <location>
        <begin position="191"/>
        <end position="261"/>
    </location>
</feature>
<dbReference type="SUPFAM" id="SSF47370">
    <property type="entry name" value="Bromodomain"/>
    <property type="match status" value="1"/>
</dbReference>
<keyword evidence="6" id="KW-1185">Reference proteome</keyword>
<feature type="region of interest" description="Disordered" evidence="3">
    <location>
        <begin position="278"/>
        <end position="356"/>
    </location>
</feature>
<dbReference type="EMBL" id="JBDFQZ010000002">
    <property type="protein sequence ID" value="KAK9748475.1"/>
    <property type="molecule type" value="Genomic_DNA"/>
</dbReference>
<evidence type="ECO:0000256" key="3">
    <source>
        <dbReference type="SAM" id="MobiDB-lite"/>
    </source>
</evidence>
<comment type="caution">
    <text evidence="5">The sequence shown here is derived from an EMBL/GenBank/DDBJ whole genome shotgun (WGS) entry which is preliminary data.</text>
</comment>
<dbReference type="PRINTS" id="PR00503">
    <property type="entry name" value="BROMODOMAIN"/>
</dbReference>
<gene>
    <name evidence="5" type="ORF">RND81_02G060100</name>
</gene>
<dbReference type="InterPro" id="IPR001487">
    <property type="entry name" value="Bromodomain"/>
</dbReference>
<evidence type="ECO:0000259" key="4">
    <source>
        <dbReference type="PROSITE" id="PS50014"/>
    </source>
</evidence>
<dbReference type="PROSITE" id="PS00633">
    <property type="entry name" value="BROMODOMAIN_1"/>
    <property type="match status" value="1"/>
</dbReference>
<evidence type="ECO:0000313" key="6">
    <source>
        <dbReference type="Proteomes" id="UP001443914"/>
    </source>
</evidence>
<dbReference type="InterPro" id="IPR051831">
    <property type="entry name" value="Bromodomain_contain_prot"/>
</dbReference>
<feature type="region of interest" description="Disordered" evidence="3">
    <location>
        <begin position="1"/>
        <end position="151"/>
    </location>
</feature>
<feature type="compositionally biased region" description="Pro residues" evidence="3">
    <location>
        <begin position="325"/>
        <end position="337"/>
    </location>
</feature>
<feature type="compositionally biased region" description="Low complexity" evidence="3">
    <location>
        <begin position="94"/>
        <end position="103"/>
    </location>
</feature>
<dbReference type="PROSITE" id="PS50014">
    <property type="entry name" value="BROMODOMAIN_2"/>
    <property type="match status" value="1"/>
</dbReference>
<name>A0AAW1MKX8_SAPOF</name>
<evidence type="ECO:0000256" key="1">
    <source>
        <dbReference type="ARBA" id="ARBA00023117"/>
    </source>
</evidence>
<evidence type="ECO:0000256" key="2">
    <source>
        <dbReference type="PROSITE-ProRule" id="PRU00035"/>
    </source>
</evidence>
<feature type="compositionally biased region" description="Polar residues" evidence="3">
    <location>
        <begin position="131"/>
        <end position="140"/>
    </location>
</feature>
<keyword evidence="1 2" id="KW-0103">Bromodomain</keyword>
<dbReference type="InterPro" id="IPR018359">
    <property type="entry name" value="Bromodomain_CS"/>
</dbReference>
<dbReference type="PANTHER" id="PTHR22881:SF11">
    <property type="entry name" value="BROMODOMAIN-CONTAINING PROTEIN DDB_G0270170-LIKE ISOFORM X1"/>
    <property type="match status" value="1"/>
</dbReference>
<reference evidence="5" key="1">
    <citation type="submission" date="2024-03" db="EMBL/GenBank/DDBJ databases">
        <title>WGS assembly of Saponaria officinalis var. Norfolk2.</title>
        <authorList>
            <person name="Jenkins J."/>
            <person name="Shu S."/>
            <person name="Grimwood J."/>
            <person name="Barry K."/>
            <person name="Goodstein D."/>
            <person name="Schmutz J."/>
            <person name="Leebens-Mack J."/>
            <person name="Osbourn A."/>
        </authorList>
    </citation>
    <scope>NUCLEOTIDE SEQUENCE [LARGE SCALE GENOMIC DNA]</scope>
    <source>
        <strain evidence="5">JIC</strain>
    </source>
</reference>
<dbReference type="CDD" id="cd04369">
    <property type="entry name" value="Bromodomain"/>
    <property type="match status" value="1"/>
</dbReference>
<evidence type="ECO:0000313" key="5">
    <source>
        <dbReference type="EMBL" id="KAK9748475.1"/>
    </source>
</evidence>
<dbReference type="PANTHER" id="PTHR22881">
    <property type="entry name" value="BROMODOMAIN CONTAINING PROTEIN"/>
    <property type="match status" value="1"/>
</dbReference>
<feature type="compositionally biased region" description="Low complexity" evidence="3">
    <location>
        <begin position="7"/>
        <end position="26"/>
    </location>
</feature>
<dbReference type="SMART" id="SM00297">
    <property type="entry name" value="BROMO"/>
    <property type="match status" value="1"/>
</dbReference>
<protein>
    <recommendedName>
        <fullName evidence="4">Bromo domain-containing protein</fullName>
    </recommendedName>
</protein>
<organism evidence="5 6">
    <name type="scientific">Saponaria officinalis</name>
    <name type="common">Common soapwort</name>
    <name type="synonym">Lychnis saponaria</name>
    <dbReference type="NCBI Taxonomy" id="3572"/>
    <lineage>
        <taxon>Eukaryota</taxon>
        <taxon>Viridiplantae</taxon>
        <taxon>Streptophyta</taxon>
        <taxon>Embryophyta</taxon>
        <taxon>Tracheophyta</taxon>
        <taxon>Spermatophyta</taxon>
        <taxon>Magnoliopsida</taxon>
        <taxon>eudicotyledons</taxon>
        <taxon>Gunneridae</taxon>
        <taxon>Pentapetalae</taxon>
        <taxon>Caryophyllales</taxon>
        <taxon>Caryophyllaceae</taxon>
        <taxon>Caryophylleae</taxon>
        <taxon>Saponaria</taxon>
    </lineage>
</organism>
<proteinExistence type="predicted"/>
<dbReference type="AlphaFoldDB" id="A0AAW1MKX8"/>
<accession>A0AAW1MKX8</accession>
<dbReference type="Pfam" id="PF00439">
    <property type="entry name" value="Bromodomain"/>
    <property type="match status" value="1"/>
</dbReference>
<dbReference type="Proteomes" id="UP001443914">
    <property type="component" value="Unassembled WGS sequence"/>
</dbReference>